<accession>A0A7X2MYS3</accession>
<keyword evidence="1" id="KW-0812">Transmembrane</keyword>
<sequence>MILKIIWNINTCSYPNSDFKVMYDIAGDMIKGDFSGMKGLGYIARFPHLTFTVKYMLFIKFLAPYHNILIMKMINISFSTVTVFIVYLIADILFENKKKSMAALIIASLFPTFITYTAVFCGENIAMIFYVLSIYLYLLIIIIISSSLQKCRVTERPLWSGSEPKITNILKGTNFESLGMWNERDAQFVEKNLGNYTKLIVQCRNKILIKSL</sequence>
<evidence type="ECO:0000313" key="3">
    <source>
        <dbReference type="Proteomes" id="UP000460287"/>
    </source>
</evidence>
<evidence type="ECO:0000313" key="2">
    <source>
        <dbReference type="EMBL" id="MSR91571.1"/>
    </source>
</evidence>
<name>A0A7X2MYS3_9CLOT</name>
<reference evidence="2 3" key="1">
    <citation type="submission" date="2019-08" db="EMBL/GenBank/DDBJ databases">
        <title>In-depth cultivation of the pig gut microbiome towards novel bacterial diversity and tailored functional studies.</title>
        <authorList>
            <person name="Wylensek D."/>
            <person name="Hitch T.C.A."/>
            <person name="Clavel T."/>
        </authorList>
    </citation>
    <scope>NUCLEOTIDE SEQUENCE [LARGE SCALE GENOMIC DNA]</scope>
    <source>
        <strain evidence="2 3">WCA-383-APC-5B</strain>
    </source>
</reference>
<keyword evidence="3" id="KW-1185">Reference proteome</keyword>
<evidence type="ECO:0000256" key="1">
    <source>
        <dbReference type="SAM" id="Phobius"/>
    </source>
</evidence>
<protein>
    <recommendedName>
        <fullName evidence="4">Dolichyl-phosphate-mannose--protein mannosyltransferase</fullName>
    </recommendedName>
</protein>
<proteinExistence type="predicted"/>
<feature type="transmembrane region" description="Helical" evidence="1">
    <location>
        <begin position="39"/>
        <end position="63"/>
    </location>
</feature>
<dbReference type="RefSeq" id="WP_154531466.1">
    <property type="nucleotide sequence ID" value="NZ_VULX01000012.1"/>
</dbReference>
<organism evidence="2 3">
    <name type="scientific">Inconstantimicrobium porci</name>
    <dbReference type="NCBI Taxonomy" id="2652291"/>
    <lineage>
        <taxon>Bacteria</taxon>
        <taxon>Bacillati</taxon>
        <taxon>Bacillota</taxon>
        <taxon>Clostridia</taxon>
        <taxon>Eubacteriales</taxon>
        <taxon>Clostridiaceae</taxon>
        <taxon>Inconstantimicrobium</taxon>
    </lineage>
</organism>
<feature type="transmembrane region" description="Helical" evidence="1">
    <location>
        <begin position="101"/>
        <end position="119"/>
    </location>
</feature>
<keyword evidence="1" id="KW-1133">Transmembrane helix</keyword>
<comment type="caution">
    <text evidence="2">The sequence shown here is derived from an EMBL/GenBank/DDBJ whole genome shotgun (WGS) entry which is preliminary data.</text>
</comment>
<gene>
    <name evidence="2" type="ORF">FYJ33_09155</name>
</gene>
<dbReference type="EMBL" id="VULX01000012">
    <property type="protein sequence ID" value="MSR91571.1"/>
    <property type="molecule type" value="Genomic_DNA"/>
</dbReference>
<dbReference type="AlphaFoldDB" id="A0A7X2MYS3"/>
<dbReference type="Proteomes" id="UP000460287">
    <property type="component" value="Unassembled WGS sequence"/>
</dbReference>
<keyword evidence="1" id="KW-0472">Membrane</keyword>
<feature type="transmembrane region" description="Helical" evidence="1">
    <location>
        <begin position="125"/>
        <end position="148"/>
    </location>
</feature>
<evidence type="ECO:0008006" key="4">
    <source>
        <dbReference type="Google" id="ProtNLM"/>
    </source>
</evidence>
<feature type="transmembrane region" description="Helical" evidence="1">
    <location>
        <begin position="69"/>
        <end position="89"/>
    </location>
</feature>